<dbReference type="Pfam" id="PF11618">
    <property type="entry name" value="C2-C2_1"/>
    <property type="match status" value="1"/>
</dbReference>
<evidence type="ECO:0000256" key="7">
    <source>
        <dbReference type="SAM" id="MobiDB-lite"/>
    </source>
</evidence>
<feature type="compositionally biased region" description="Low complexity" evidence="7">
    <location>
        <begin position="337"/>
        <end position="348"/>
    </location>
</feature>
<dbReference type="RefSeq" id="XP_044568504.1">
    <property type="nucleotide sequence ID" value="XM_044711480.1"/>
</dbReference>
<dbReference type="Proteomes" id="UP000444721">
    <property type="component" value="Unassembled WGS sequence"/>
</dbReference>
<dbReference type="PANTHER" id="PTHR14240">
    <property type="entry name" value="RETINITIS PIGMENTOSA GTPASE REGULATOR-INTERACTING PROTEIN"/>
    <property type="match status" value="1"/>
</dbReference>
<keyword evidence="10" id="KW-1185">Reference proteome</keyword>
<comment type="subcellular location">
    <subcellularLocation>
        <location evidence="1">Cell projection</location>
        <location evidence="1">Cilium</location>
    </subcellularLocation>
</comment>
<dbReference type="VEuPathDB" id="AmoebaDB:NF0016710"/>
<gene>
    <name evidence="9" type="ORF">FDP41_007706</name>
</gene>
<dbReference type="GO" id="GO:0005856">
    <property type="term" value="C:cytoskeleton"/>
    <property type="evidence" value="ECO:0007669"/>
    <property type="project" value="UniProtKB-ARBA"/>
</dbReference>
<keyword evidence="4" id="KW-0969">Cilium</keyword>
<feature type="region of interest" description="Disordered" evidence="7">
    <location>
        <begin position="326"/>
        <end position="360"/>
    </location>
</feature>
<dbReference type="SUPFAM" id="SSF49562">
    <property type="entry name" value="C2 domain (Calcium/lipid-binding domain, CaLB)"/>
    <property type="match status" value="1"/>
</dbReference>
<dbReference type="InterPro" id="IPR035892">
    <property type="entry name" value="C2_domain_sf"/>
</dbReference>
<dbReference type="OMA" id="DFFKHET"/>
<dbReference type="VEuPathDB" id="AmoebaDB:NfTy_006430"/>
<sequence>MPTPNNLVPPPTAMMALATSDLKSKQEHEMEMLSLQHELRSKNAKIKQLQSKYDQTENNFKYILNNHKELINRLAEIERDLKEERDRNSELQNKIQLQQIEIAKLSDSEEKNKKLRQEIESLKKVNKNLQDTLLDTEKLKEKKQNKKYETIIEQLKQEIKQWNDKFSEQHTKYTKIVSKYKIQEAQLESLMEKKEKRTIPTQTTTIQTLDADVQTIAVSKPLTYHQSAQVNIIQPEPPKKEYKPPVIDWRPPVQIIKDEEPVIDVVKSTYKPEVIIIEKPTLISAGSQQIAHTPPRIKPAEVVRKEESPKMPPPIEQVAMSILPQKAPRNEKSKEAPPVVTTTVQPKQKTLETSEEDMPQPKEIKVSFTEPHSDNRCTVRLFNVIPNLTYFFKEWGNLPFFLSVDFFKHETQLSNMTNGVSNELAFERVFEFENNPLFLYYVANGSIVVQLTLVHSIDNCEVIGQGEIYLSSFIKDGFNNTLKGTITLYGKANKTQMATVDYEIKLKDSISRIVSPFKSEELIKLFSDKTFVASAPITDHTKNRSKIQEASSVESSQIAELNDSNIQSDEPLENDQHASYLDEELLNQQLEMGDVI</sequence>
<evidence type="ECO:0000313" key="10">
    <source>
        <dbReference type="Proteomes" id="UP000444721"/>
    </source>
</evidence>
<comment type="caution">
    <text evidence="9">The sequence shown here is derived from an EMBL/GenBank/DDBJ whole genome shotgun (WGS) entry which is preliminary data.</text>
</comment>
<dbReference type="InterPro" id="IPR031139">
    <property type="entry name" value="RPGRIP1_fam"/>
</dbReference>
<name>A0A6A5C9F0_NAEFO</name>
<keyword evidence="3 6" id="KW-0175">Coiled coil</keyword>
<evidence type="ECO:0000256" key="6">
    <source>
        <dbReference type="SAM" id="Coils"/>
    </source>
</evidence>
<evidence type="ECO:0000256" key="3">
    <source>
        <dbReference type="ARBA" id="ARBA00023054"/>
    </source>
</evidence>
<dbReference type="AlphaFoldDB" id="A0A6A5C9F0"/>
<reference evidence="9 10" key="1">
    <citation type="journal article" date="2019" name="Sci. Rep.">
        <title>Nanopore sequencing improves the draft genome of the human pathogenic amoeba Naegleria fowleri.</title>
        <authorList>
            <person name="Liechti N."/>
            <person name="Schurch N."/>
            <person name="Bruggmann R."/>
            <person name="Wittwer M."/>
        </authorList>
    </citation>
    <scope>NUCLEOTIDE SEQUENCE [LARGE SCALE GENOMIC DNA]</scope>
    <source>
        <strain evidence="9 10">ATCC 30894</strain>
    </source>
</reference>
<dbReference type="EMBL" id="VFQX01000004">
    <property type="protein sequence ID" value="KAF0983791.1"/>
    <property type="molecule type" value="Genomic_DNA"/>
</dbReference>
<evidence type="ECO:0000259" key="8">
    <source>
        <dbReference type="Pfam" id="PF11618"/>
    </source>
</evidence>
<feature type="domain" description="RPGR-interacting protein 1 first C2" evidence="8">
    <location>
        <begin position="399"/>
        <end position="508"/>
    </location>
</feature>
<evidence type="ECO:0000256" key="2">
    <source>
        <dbReference type="ARBA" id="ARBA00006042"/>
    </source>
</evidence>
<proteinExistence type="inferred from homology"/>
<accession>A0A6A5C9F0</accession>
<evidence type="ECO:0000313" key="9">
    <source>
        <dbReference type="EMBL" id="KAF0983791.1"/>
    </source>
</evidence>
<dbReference type="VEuPathDB" id="AmoebaDB:FDP41_007706"/>
<organism evidence="9 10">
    <name type="scientific">Naegleria fowleri</name>
    <name type="common">Brain eating amoeba</name>
    <dbReference type="NCBI Taxonomy" id="5763"/>
    <lineage>
        <taxon>Eukaryota</taxon>
        <taxon>Discoba</taxon>
        <taxon>Heterolobosea</taxon>
        <taxon>Tetramitia</taxon>
        <taxon>Eutetramitia</taxon>
        <taxon>Vahlkampfiidae</taxon>
        <taxon>Naegleria</taxon>
    </lineage>
</organism>
<feature type="coiled-coil region" evidence="6">
    <location>
        <begin position="25"/>
        <end position="197"/>
    </location>
</feature>
<dbReference type="GO" id="GO:0005929">
    <property type="term" value="C:cilium"/>
    <property type="evidence" value="ECO:0007669"/>
    <property type="project" value="UniProtKB-SubCell"/>
</dbReference>
<protein>
    <recommendedName>
        <fullName evidence="8">RPGR-interacting protein 1 first C2 domain-containing protein</fullName>
    </recommendedName>
</protein>
<evidence type="ECO:0000256" key="1">
    <source>
        <dbReference type="ARBA" id="ARBA00004138"/>
    </source>
</evidence>
<dbReference type="Gene3D" id="2.60.40.150">
    <property type="entry name" value="C2 domain"/>
    <property type="match status" value="1"/>
</dbReference>
<evidence type="ECO:0000256" key="5">
    <source>
        <dbReference type="ARBA" id="ARBA00023273"/>
    </source>
</evidence>
<dbReference type="InterPro" id="IPR021656">
    <property type="entry name" value="C2-C2_1"/>
</dbReference>
<dbReference type="GeneID" id="68114924"/>
<comment type="similarity">
    <text evidence="2">Belongs to the RPGRIP1 family.</text>
</comment>
<evidence type="ECO:0000256" key="4">
    <source>
        <dbReference type="ARBA" id="ARBA00023069"/>
    </source>
</evidence>
<keyword evidence="5" id="KW-0966">Cell projection</keyword>
<dbReference type="OrthoDB" id="2133912at2759"/>